<dbReference type="AlphaFoldDB" id="A0A7U4QKA3"/>
<dbReference type="Proteomes" id="UP000070560">
    <property type="component" value="Chromosome"/>
</dbReference>
<protein>
    <submittedName>
        <fullName evidence="1">Uncharacterized protein</fullName>
    </submittedName>
</protein>
<proteinExistence type="predicted"/>
<dbReference type="EMBL" id="CP013015">
    <property type="protein sequence ID" value="AMM40907.1"/>
    <property type="molecule type" value="Genomic_DNA"/>
</dbReference>
<accession>A0A7U4QKA3</accession>
<reference evidence="1 2" key="1">
    <citation type="submission" date="2015-10" db="EMBL/GenBank/DDBJ databases">
        <title>Candidatus Desulfofervidus auxilii, a hydrogenotrophic sulfate-reducing bacterium involved in the thermophilic anaerobic oxidation of methane.</title>
        <authorList>
            <person name="Krukenberg V."/>
            <person name="Richter M."/>
            <person name="Wegener G."/>
        </authorList>
    </citation>
    <scope>NUCLEOTIDE SEQUENCE [LARGE SCALE GENOMIC DNA]</scope>
    <source>
        <strain evidence="1 2">HS1</strain>
    </source>
</reference>
<organism evidence="1 2">
    <name type="scientific">Desulfofervidus auxilii</name>
    <dbReference type="NCBI Taxonomy" id="1621989"/>
    <lineage>
        <taxon>Bacteria</taxon>
        <taxon>Pseudomonadati</taxon>
        <taxon>Thermodesulfobacteriota</taxon>
        <taxon>Candidatus Desulfofervidia</taxon>
        <taxon>Candidatus Desulfofervidales</taxon>
        <taxon>Candidatus Desulfofervidaceae</taxon>
        <taxon>Candidatus Desulfofervidus</taxon>
    </lineage>
</organism>
<gene>
    <name evidence="1" type="ORF">HS1_001103</name>
</gene>
<sequence>MLVNIAKPGNNLEDWHILLVMLEDRAFVGFPPLLEREYGLKVLASLKRNFVEISPGRYLEVNILGKADQDGKKVLIVGECKTQLKKQNFPSAVLT</sequence>
<name>A0A7U4QKA3_DESA2</name>
<evidence type="ECO:0000313" key="1">
    <source>
        <dbReference type="EMBL" id="AMM40907.1"/>
    </source>
</evidence>
<evidence type="ECO:0000313" key="2">
    <source>
        <dbReference type="Proteomes" id="UP000070560"/>
    </source>
</evidence>
<dbReference type="KEGG" id="daw:HS1_001103"/>
<keyword evidence="2" id="KW-1185">Reference proteome</keyword>